<evidence type="ECO:0000256" key="3">
    <source>
        <dbReference type="ARBA" id="ARBA00022490"/>
    </source>
</evidence>
<feature type="compositionally biased region" description="Basic and acidic residues" evidence="9">
    <location>
        <begin position="10"/>
        <end position="49"/>
    </location>
</feature>
<keyword evidence="11" id="KW-1185">Reference proteome</keyword>
<dbReference type="InterPro" id="IPR003409">
    <property type="entry name" value="MORN"/>
</dbReference>
<feature type="compositionally biased region" description="Polar residues" evidence="9">
    <location>
        <begin position="707"/>
        <end position="741"/>
    </location>
</feature>
<keyword evidence="7" id="KW-0206">Cytoskeleton</keyword>
<evidence type="ECO:0000256" key="1">
    <source>
        <dbReference type="ARBA" id="ARBA00004230"/>
    </source>
</evidence>
<dbReference type="Gene3D" id="2.20.110.10">
    <property type="entry name" value="Histone H3 K4-specific methyltransferase SET7/9 N-terminal domain"/>
    <property type="match status" value="3"/>
</dbReference>
<feature type="compositionally biased region" description="Low complexity" evidence="9">
    <location>
        <begin position="631"/>
        <end position="645"/>
    </location>
</feature>
<evidence type="ECO:0000256" key="4">
    <source>
        <dbReference type="ARBA" id="ARBA00022737"/>
    </source>
</evidence>
<evidence type="ECO:0000256" key="8">
    <source>
        <dbReference type="ARBA" id="ARBA00023273"/>
    </source>
</evidence>
<evidence type="ECO:0000256" key="5">
    <source>
        <dbReference type="ARBA" id="ARBA00022846"/>
    </source>
</evidence>
<evidence type="ECO:0000256" key="9">
    <source>
        <dbReference type="SAM" id="MobiDB-lite"/>
    </source>
</evidence>
<keyword evidence="6" id="KW-0969">Cilium</keyword>
<dbReference type="PANTHER" id="PTHR46613">
    <property type="entry name" value="RADIAL SPOKE HEAD 10 HOMOLOG B-RELATED"/>
    <property type="match status" value="1"/>
</dbReference>
<evidence type="ECO:0000256" key="2">
    <source>
        <dbReference type="ARBA" id="ARBA00004430"/>
    </source>
</evidence>
<reference evidence="10 11" key="1">
    <citation type="submission" date="2022-05" db="EMBL/GenBank/DDBJ databases">
        <authorList>
            <consortium name="Genoscope - CEA"/>
            <person name="William W."/>
        </authorList>
    </citation>
    <scope>NUCLEOTIDE SEQUENCE [LARGE SCALE GENOMIC DNA]</scope>
</reference>
<sequence length="808" mass="91392">MPEQSAEIQPETKETELEDGTIDKEQDGKSTEKEPEGDDNKKKEPHDAMRNEPYLVDLIVESYLGEKDERGFFHGIGTAYFKGNHVYSGSFVNGLMDGTGQYIWSNGIKYEGEFKNNDIEGRGTYTWPDESTYEGEVMGGLRHGQGTYNCGTIPSSYTGEWKYGKRSGEGILRYDKEGLSYYDGHWMDNNRHGFGMRRYASGNIYKGDWRDNVRHGMGTMHWYNKNERYEGRWENGIQHGHGEHSWYLKRIPGSQYPLRNYYVGEWVNGMRHGHGTFYYATGAKYVGEWMNNMKHGHGKYIFKNGLVFEGTFELDHMLDFPDINPSGMMTPDITSSGLPVRPGTPLARSASPFIGSETSGNPLNLSIDLLLDERDLDLYERDEELQRVTYVMLRHVSKLKKIYSYYSCLGQQESVDNTFVMSRLQFWRFLKDCKVHHHGFTISELDRTIAPQKGSDVHEPQHEVLMREFLNAIVIIAYHLYQEDHQGSERLLPWCVSRLITENILKNACKVGGALFADSSRAVEAVKYMSKSWDIFCEHCVPNIRYPHEPIFKSRQFVFMLNDFRLINTELSPKEVLTILAKDNPELAQDDFCNLELEMTFLEFFEAVIDCATVYVTDSVIKGHLSPKGTPAPSSRSQSAASFTPATSKPGLESPDEDQYQVVNSAAETPAERESPERVSRVMSGVSEPKSGPESPTKSREAAPPAHTTSAKSTELLPNSQEGSKKIQSVHSSANVVQQSGGPAGFGEGETDNLPVEVQSPSLGVPADPSQVEQPDQHNIWCLQLEIFFEKFFQASDHLEMIKVAQKS</sequence>
<feature type="region of interest" description="Disordered" evidence="9">
    <location>
        <begin position="1"/>
        <end position="49"/>
    </location>
</feature>
<name>A0ABN8MA85_9CNID</name>
<dbReference type="SMART" id="SM00698">
    <property type="entry name" value="MORN"/>
    <property type="match status" value="9"/>
</dbReference>
<evidence type="ECO:0000256" key="7">
    <source>
        <dbReference type="ARBA" id="ARBA00023212"/>
    </source>
</evidence>
<evidence type="ECO:0000256" key="6">
    <source>
        <dbReference type="ARBA" id="ARBA00023069"/>
    </source>
</evidence>
<keyword evidence="3" id="KW-0963">Cytoplasm</keyword>
<evidence type="ECO:0000313" key="11">
    <source>
        <dbReference type="Proteomes" id="UP001159427"/>
    </source>
</evidence>
<evidence type="ECO:0008006" key="12">
    <source>
        <dbReference type="Google" id="ProtNLM"/>
    </source>
</evidence>
<organism evidence="10 11">
    <name type="scientific">Porites evermanni</name>
    <dbReference type="NCBI Taxonomy" id="104178"/>
    <lineage>
        <taxon>Eukaryota</taxon>
        <taxon>Metazoa</taxon>
        <taxon>Cnidaria</taxon>
        <taxon>Anthozoa</taxon>
        <taxon>Hexacorallia</taxon>
        <taxon>Scleractinia</taxon>
        <taxon>Fungiina</taxon>
        <taxon>Poritidae</taxon>
        <taxon>Porites</taxon>
    </lineage>
</organism>
<comment type="caution">
    <text evidence="10">The sequence shown here is derived from an EMBL/GenBank/DDBJ whole genome shotgun (WGS) entry which is preliminary data.</text>
</comment>
<comment type="subcellular location">
    <subcellularLocation>
        <location evidence="1">Cell projection</location>
        <location evidence="1">Cilium</location>
        <location evidence="1">Flagellum</location>
    </subcellularLocation>
    <subcellularLocation>
        <location evidence="2">Cytoplasm</location>
        <location evidence="2">Cytoskeleton</location>
        <location evidence="2">Cilium axoneme</location>
    </subcellularLocation>
</comment>
<dbReference type="Proteomes" id="UP001159427">
    <property type="component" value="Unassembled WGS sequence"/>
</dbReference>
<keyword evidence="8" id="KW-0966">Cell projection</keyword>
<feature type="region of interest" description="Disordered" evidence="9">
    <location>
        <begin position="625"/>
        <end position="757"/>
    </location>
</feature>
<dbReference type="SUPFAM" id="SSF82185">
    <property type="entry name" value="Histone H3 K4-specific methyltransferase SET7/9 N-terminal domain"/>
    <property type="match status" value="3"/>
</dbReference>
<dbReference type="EMBL" id="CALNXI010000410">
    <property type="protein sequence ID" value="CAH3026546.1"/>
    <property type="molecule type" value="Genomic_DNA"/>
</dbReference>
<evidence type="ECO:0000313" key="10">
    <source>
        <dbReference type="EMBL" id="CAH3026546.1"/>
    </source>
</evidence>
<dbReference type="PANTHER" id="PTHR46613:SF1">
    <property type="entry name" value="RADIAL SPOKE HEAD 10 HOMOLOG B-RELATED"/>
    <property type="match status" value="1"/>
</dbReference>
<keyword evidence="5" id="KW-0282">Flagellum</keyword>
<gene>
    <name evidence="10" type="ORF">PEVE_00029390</name>
</gene>
<proteinExistence type="predicted"/>
<dbReference type="Pfam" id="PF02493">
    <property type="entry name" value="MORN"/>
    <property type="match status" value="9"/>
</dbReference>
<keyword evidence="4" id="KW-0677">Repeat</keyword>
<feature type="compositionally biased region" description="Basic and acidic residues" evidence="9">
    <location>
        <begin position="670"/>
        <end position="680"/>
    </location>
</feature>
<protein>
    <recommendedName>
        <fullName evidence="12">Radial spoke head 10 homolog B</fullName>
    </recommendedName>
</protein>
<accession>A0ABN8MA85</accession>